<name>A0A1M4Y412_9THEO</name>
<proteinExistence type="predicted"/>
<dbReference type="RefSeq" id="WP_073342610.1">
    <property type="nucleotide sequence ID" value="NZ_FQVH01000009.1"/>
</dbReference>
<sequence>MEGRSTDHKNLNLAKLHRDVIKGTAGGKIIWQPRIGCWLQDKLFAGEKLPEPYDGMTLPEIYKELGCSARIYDYNGCFVAVDDQRVRRYSRNINERQIENVVETPVGKITQIIETSLNSWASYIKKWWITSEEDMKVAMWIAERQEWKWNQEHYDRTYKEWGDLGAPTIFMPRVNVQHLFVDVMGVENAIYAIYDYPKTVEKYFQILDENHDRLIDVINESPIDIINFGDNVHAGTLSPNLFKKYVLPSYQRRCEKLHRAGKFVHAHWDGDVKPLLPYVQECGLDGIEAVTPVPQGDVTLEEVKQAFGDKMFLIDGIAAILFDKTFSEDDLIKQAKEVIDLFAPKLILGISDELSSTGDINRIKIVGQIVDNYNARISNK</sequence>
<evidence type="ECO:0000313" key="2">
    <source>
        <dbReference type="EMBL" id="SHF00346.1"/>
    </source>
</evidence>
<dbReference type="InterPro" id="IPR038071">
    <property type="entry name" value="UROD/MetE-like_sf"/>
</dbReference>
<dbReference type="OrthoDB" id="8452307at2"/>
<accession>A0A1M4Y412</accession>
<feature type="domain" description="Uroporphyrinogen decarboxylase (URO-D)" evidence="1">
    <location>
        <begin position="183"/>
        <end position="364"/>
    </location>
</feature>
<keyword evidence="3" id="KW-1185">Reference proteome</keyword>
<evidence type="ECO:0000313" key="3">
    <source>
        <dbReference type="Proteomes" id="UP000184088"/>
    </source>
</evidence>
<evidence type="ECO:0000259" key="1">
    <source>
        <dbReference type="Pfam" id="PF01208"/>
    </source>
</evidence>
<protein>
    <submittedName>
        <fullName evidence="2">Uroporphyrinogen decarboxylase (URO-D)</fullName>
    </submittedName>
</protein>
<dbReference type="PANTHER" id="PTHR47099:SF1">
    <property type="entry name" value="METHYLCOBAMIDE:COM METHYLTRANSFERASE MTBA"/>
    <property type="match status" value="1"/>
</dbReference>
<dbReference type="GO" id="GO:0006779">
    <property type="term" value="P:porphyrin-containing compound biosynthetic process"/>
    <property type="evidence" value="ECO:0007669"/>
    <property type="project" value="InterPro"/>
</dbReference>
<dbReference type="STRING" id="1121256.SAMN02746089_01147"/>
<dbReference type="InterPro" id="IPR052024">
    <property type="entry name" value="Methanogen_methyltrans"/>
</dbReference>
<dbReference type="EMBL" id="FQVH01000009">
    <property type="protein sequence ID" value="SHF00346.1"/>
    <property type="molecule type" value="Genomic_DNA"/>
</dbReference>
<dbReference type="PANTHER" id="PTHR47099">
    <property type="entry name" value="METHYLCOBAMIDE:COM METHYLTRANSFERASE MTBA"/>
    <property type="match status" value="1"/>
</dbReference>
<dbReference type="Proteomes" id="UP000184088">
    <property type="component" value="Unassembled WGS sequence"/>
</dbReference>
<dbReference type="Gene3D" id="3.20.20.210">
    <property type="match status" value="1"/>
</dbReference>
<dbReference type="GO" id="GO:0004853">
    <property type="term" value="F:uroporphyrinogen decarboxylase activity"/>
    <property type="evidence" value="ECO:0007669"/>
    <property type="project" value="InterPro"/>
</dbReference>
<dbReference type="Pfam" id="PF01208">
    <property type="entry name" value="URO-D"/>
    <property type="match status" value="1"/>
</dbReference>
<dbReference type="SUPFAM" id="SSF51726">
    <property type="entry name" value="UROD/MetE-like"/>
    <property type="match status" value="1"/>
</dbReference>
<dbReference type="AlphaFoldDB" id="A0A1M4Y412"/>
<dbReference type="InterPro" id="IPR000257">
    <property type="entry name" value="Uroporphyrinogen_deCOase"/>
</dbReference>
<gene>
    <name evidence="2" type="ORF">SAMN02746089_01147</name>
</gene>
<reference evidence="2 3" key="1">
    <citation type="submission" date="2016-11" db="EMBL/GenBank/DDBJ databases">
        <authorList>
            <person name="Jaros S."/>
            <person name="Januszkiewicz K."/>
            <person name="Wedrychowicz H."/>
        </authorList>
    </citation>
    <scope>NUCLEOTIDE SEQUENCE [LARGE SCALE GENOMIC DNA]</scope>
    <source>
        <strain evidence="2 3">DSM 17918</strain>
    </source>
</reference>
<organism evidence="2 3">
    <name type="scientific">Caldanaerobius fijiensis DSM 17918</name>
    <dbReference type="NCBI Taxonomy" id="1121256"/>
    <lineage>
        <taxon>Bacteria</taxon>
        <taxon>Bacillati</taxon>
        <taxon>Bacillota</taxon>
        <taxon>Clostridia</taxon>
        <taxon>Thermoanaerobacterales</taxon>
        <taxon>Thermoanaerobacteraceae</taxon>
        <taxon>Caldanaerobius</taxon>
    </lineage>
</organism>